<proteinExistence type="predicted"/>
<feature type="transmembrane region" description="Helical" evidence="1">
    <location>
        <begin position="165"/>
        <end position="190"/>
    </location>
</feature>
<evidence type="ECO:0000313" key="3">
    <source>
        <dbReference type="EMBL" id="KKR03877.1"/>
    </source>
</evidence>
<feature type="domain" description="DUF6798" evidence="2">
    <location>
        <begin position="439"/>
        <end position="480"/>
    </location>
</feature>
<reference evidence="3 4" key="1">
    <citation type="journal article" date="2015" name="Nature">
        <title>rRNA introns, odd ribosomes, and small enigmatic genomes across a large radiation of phyla.</title>
        <authorList>
            <person name="Brown C.T."/>
            <person name="Hug L.A."/>
            <person name="Thomas B.C."/>
            <person name="Sharon I."/>
            <person name="Castelle C.J."/>
            <person name="Singh A."/>
            <person name="Wilkins M.J."/>
            <person name="Williams K.H."/>
            <person name="Banfield J.F."/>
        </authorList>
    </citation>
    <scope>NUCLEOTIDE SEQUENCE [LARGE SCALE GENOMIC DNA]</scope>
</reference>
<keyword evidence="1" id="KW-0472">Membrane</keyword>
<evidence type="ECO:0000256" key="1">
    <source>
        <dbReference type="SAM" id="Phobius"/>
    </source>
</evidence>
<feature type="transmembrane region" description="Helical" evidence="1">
    <location>
        <begin position="6"/>
        <end position="24"/>
    </location>
</feature>
<dbReference type="InterPro" id="IPR046477">
    <property type="entry name" value="DUF6798"/>
</dbReference>
<gene>
    <name evidence="3" type="ORF">UT30_C0017G0016</name>
</gene>
<protein>
    <recommendedName>
        <fullName evidence="2">DUF6798 domain-containing protein</fullName>
    </recommendedName>
</protein>
<accession>A0A0G0QQE9</accession>
<evidence type="ECO:0000259" key="2">
    <source>
        <dbReference type="Pfam" id="PF20604"/>
    </source>
</evidence>
<feature type="transmembrane region" description="Helical" evidence="1">
    <location>
        <begin position="315"/>
        <end position="336"/>
    </location>
</feature>
<dbReference type="EMBL" id="LBWG01000017">
    <property type="protein sequence ID" value="KKR03877.1"/>
    <property type="molecule type" value="Genomic_DNA"/>
</dbReference>
<dbReference type="AlphaFoldDB" id="A0A0G0QQE9"/>
<feature type="transmembrane region" description="Helical" evidence="1">
    <location>
        <begin position="111"/>
        <end position="130"/>
    </location>
</feature>
<feature type="transmembrane region" description="Helical" evidence="1">
    <location>
        <begin position="410"/>
        <end position="430"/>
    </location>
</feature>
<dbReference type="Pfam" id="PF20604">
    <property type="entry name" value="DUF6798"/>
    <property type="match status" value="1"/>
</dbReference>
<keyword evidence="1" id="KW-0812">Transmembrane</keyword>
<dbReference type="Proteomes" id="UP000033935">
    <property type="component" value="Unassembled WGS sequence"/>
</dbReference>
<feature type="transmembrane region" description="Helical" evidence="1">
    <location>
        <begin position="372"/>
        <end position="389"/>
    </location>
</feature>
<feature type="transmembrane region" description="Helical" evidence="1">
    <location>
        <begin position="284"/>
        <end position="303"/>
    </location>
</feature>
<sequence length="505" mass="57524">MNVMPKTISIISVIISLTLLSFLFDGAFTYMSGDDAYAITAIEKKYDSSLYHDDLQVASMVKSYFTAYYECLYFWGNRIGIKSACIIFQLISRLLLYSSLLFLGYSLFKSFNIGLLTAFMFITHKTVLAWGNITATTLHPQFLALPVLLYGFAFLFRGNMLTSSIIIAASIYIHATTAIWGMIIFPFCWLALEGYKNMKKSIISASAAVIILLPFAMLYFSMFPVGKGIYDVNLIEALARWRLAYHIFPSYWPIYQTLLKIIDFSGFAVFGYIGVRNNARLRNLLIAIISGTLLLWTAGFIMSEIHYTPLINKLQFIRASFIEYILLSVFLANYIWTKMSQSYSENKFSNLALYIFASVFLCLPGVGKMQFAGLFLLTANLFLNLKYLDNLMSRIYKNLLFCCKKLEKQHVSNLLFLVVLILITIIFFSANIKTLEPKLKEAALWANSNTAKQDLFITHPTLAEGFRYWAKRPQLPDWKDGGIANYDYAYGEALWIYSGNGRKPA</sequence>
<evidence type="ECO:0000313" key="4">
    <source>
        <dbReference type="Proteomes" id="UP000033935"/>
    </source>
</evidence>
<comment type="caution">
    <text evidence="3">The sequence shown here is derived from an EMBL/GenBank/DDBJ whole genome shotgun (WGS) entry which is preliminary data.</text>
</comment>
<feature type="transmembrane region" description="Helical" evidence="1">
    <location>
        <begin position="348"/>
        <end position="366"/>
    </location>
</feature>
<organism evidence="3 4">
    <name type="scientific">Candidatus Uhrbacteria bacterium GW2011_GWF2_39_13</name>
    <dbReference type="NCBI Taxonomy" id="1618995"/>
    <lineage>
        <taxon>Bacteria</taxon>
        <taxon>Candidatus Uhriibacteriota</taxon>
    </lineage>
</organism>
<name>A0A0G0QQE9_9BACT</name>
<keyword evidence="1" id="KW-1133">Transmembrane helix</keyword>
<feature type="transmembrane region" description="Helical" evidence="1">
    <location>
        <begin position="202"/>
        <end position="222"/>
    </location>
</feature>
<feature type="transmembrane region" description="Helical" evidence="1">
    <location>
        <begin position="254"/>
        <end position="275"/>
    </location>
</feature>